<evidence type="ECO:0000256" key="4">
    <source>
        <dbReference type="ARBA" id="ARBA00022723"/>
    </source>
</evidence>
<keyword evidence="11" id="KW-0472">Membrane</keyword>
<comment type="subunit">
    <text evidence="2">Homooligomer.</text>
</comment>
<feature type="transmembrane region" description="Helical" evidence="11">
    <location>
        <begin position="148"/>
        <end position="166"/>
    </location>
</feature>
<evidence type="ECO:0000256" key="5">
    <source>
        <dbReference type="ARBA" id="ARBA00022801"/>
    </source>
</evidence>
<evidence type="ECO:0000256" key="3">
    <source>
        <dbReference type="ARBA" id="ARBA00022670"/>
    </source>
</evidence>
<dbReference type="GO" id="GO:0006515">
    <property type="term" value="P:protein quality control for misfolded or incompletely synthesized proteins"/>
    <property type="evidence" value="ECO:0007669"/>
    <property type="project" value="TreeGrafter"/>
</dbReference>
<feature type="domain" description="Peptidase M48" evidence="12">
    <location>
        <begin position="232"/>
        <end position="404"/>
    </location>
</feature>
<dbReference type="InterPro" id="IPR001915">
    <property type="entry name" value="Peptidase_M48"/>
</dbReference>
<evidence type="ECO:0000259" key="12">
    <source>
        <dbReference type="Pfam" id="PF01435"/>
    </source>
</evidence>
<evidence type="ECO:0000256" key="6">
    <source>
        <dbReference type="ARBA" id="ARBA00022833"/>
    </source>
</evidence>
<evidence type="ECO:0000256" key="7">
    <source>
        <dbReference type="ARBA" id="ARBA00023049"/>
    </source>
</evidence>
<evidence type="ECO:0000256" key="1">
    <source>
        <dbReference type="ARBA" id="ARBA00001947"/>
    </source>
</evidence>
<protein>
    <recommendedName>
        <fullName evidence="9">Metalloendopeptidase OMA1, mitochondrial</fullName>
    </recommendedName>
    <alternativeName>
        <fullName evidence="10">Overlapping with the m-AAA protease 1 homolog</fullName>
    </alternativeName>
</protein>
<dbReference type="GO" id="GO:0046872">
    <property type="term" value="F:metal ion binding"/>
    <property type="evidence" value="ECO:0007669"/>
    <property type="project" value="UniProtKB-KW"/>
</dbReference>
<dbReference type="Proteomes" id="UP001066276">
    <property type="component" value="Chromosome 4_1"/>
</dbReference>
<sequence>MTGPFHSNQQQNASTSRVFCDELKQLLSNPKLPPSYTSIPLGMITYNNSRSHRFLSSLTGRHTPPLNAHLQMGLYGALASKGFQISRHIHTSPRANLLIPPQVWLLLKPAQKLFAIIIGRSFRKWWKALPPNKQDLFKENVRRNKWKLLASLSALGVVFILFYFTHVEESPITGRSRLLVFRKEHYAFLTNLEYEGLIEEFKDQMLPERDPRHLVVQKVVDNLTKCNGDLPAISETKWDVHVVEKSEINAFVLPNGQIFVYTGLLEAVEDVHQLSYMLGHEIAHVLLEHTAEMGSVSHVLDFLFLISLMMIWAICPLDSLAVLGQWIQSKLKEFMFDKPYGRALEAEADKVGLQLAAKACVDIRAGPVFWQQMDLAGTLEGSPQIPEWLSTHPSHENRAEHLNRLLPEALKLRESCNCPALGDPDPRLVFLLTKRELLQNFHQEGTTAPESVNTNEMSLPPQVQEKHTVLAAGNALAKK</sequence>
<evidence type="ECO:0000256" key="2">
    <source>
        <dbReference type="ARBA" id="ARBA00011182"/>
    </source>
</evidence>
<evidence type="ECO:0000256" key="9">
    <source>
        <dbReference type="ARBA" id="ARBA00040360"/>
    </source>
</evidence>
<dbReference type="GO" id="GO:0005743">
    <property type="term" value="C:mitochondrial inner membrane"/>
    <property type="evidence" value="ECO:0007669"/>
    <property type="project" value="TreeGrafter"/>
</dbReference>
<dbReference type="Pfam" id="PF01435">
    <property type="entry name" value="Peptidase_M48"/>
    <property type="match status" value="1"/>
</dbReference>
<evidence type="ECO:0000256" key="11">
    <source>
        <dbReference type="SAM" id="Phobius"/>
    </source>
</evidence>
<accession>A0AAV7T1Q2</accession>
<comment type="cofactor">
    <cofactor evidence="1">
        <name>Zn(2+)</name>
        <dbReference type="ChEBI" id="CHEBI:29105"/>
    </cofactor>
</comment>
<dbReference type="GO" id="GO:0004222">
    <property type="term" value="F:metalloendopeptidase activity"/>
    <property type="evidence" value="ECO:0007669"/>
    <property type="project" value="InterPro"/>
</dbReference>
<organism evidence="13 14">
    <name type="scientific">Pleurodeles waltl</name>
    <name type="common">Iberian ribbed newt</name>
    <dbReference type="NCBI Taxonomy" id="8319"/>
    <lineage>
        <taxon>Eukaryota</taxon>
        <taxon>Metazoa</taxon>
        <taxon>Chordata</taxon>
        <taxon>Craniata</taxon>
        <taxon>Vertebrata</taxon>
        <taxon>Euteleostomi</taxon>
        <taxon>Amphibia</taxon>
        <taxon>Batrachia</taxon>
        <taxon>Caudata</taxon>
        <taxon>Salamandroidea</taxon>
        <taxon>Salamandridae</taxon>
        <taxon>Pleurodelinae</taxon>
        <taxon>Pleurodeles</taxon>
    </lineage>
</organism>
<dbReference type="CDD" id="cd07331">
    <property type="entry name" value="M48C_Oma1_like"/>
    <property type="match status" value="1"/>
</dbReference>
<evidence type="ECO:0000313" key="13">
    <source>
        <dbReference type="EMBL" id="KAJ1170437.1"/>
    </source>
</evidence>
<keyword evidence="11" id="KW-0812">Transmembrane</keyword>
<keyword evidence="7" id="KW-0482">Metalloprotease</keyword>
<dbReference type="PANTHER" id="PTHR22726">
    <property type="entry name" value="METALLOENDOPEPTIDASE OMA1"/>
    <property type="match status" value="1"/>
</dbReference>
<evidence type="ECO:0000313" key="14">
    <source>
        <dbReference type="Proteomes" id="UP001066276"/>
    </source>
</evidence>
<keyword evidence="6" id="KW-0862">Zinc</keyword>
<comment type="similarity">
    <text evidence="8">Belongs to the peptidase M48 family.</text>
</comment>
<dbReference type="InterPro" id="IPR051156">
    <property type="entry name" value="Mito/Outer_Membr_Metalloprot"/>
</dbReference>
<proteinExistence type="inferred from homology"/>
<dbReference type="Gene3D" id="3.30.2010.10">
    <property type="entry name" value="Metalloproteases ('zincins'), catalytic domain"/>
    <property type="match status" value="1"/>
</dbReference>
<comment type="caution">
    <text evidence="13">The sequence shown here is derived from an EMBL/GenBank/DDBJ whole genome shotgun (WGS) entry which is preliminary data.</text>
</comment>
<dbReference type="AlphaFoldDB" id="A0AAV7T1Q2"/>
<keyword evidence="11" id="KW-1133">Transmembrane helix</keyword>
<keyword evidence="14" id="KW-1185">Reference proteome</keyword>
<keyword evidence="5" id="KW-0378">Hydrolase</keyword>
<keyword evidence="3" id="KW-0645">Protease</keyword>
<dbReference type="PANTHER" id="PTHR22726:SF1">
    <property type="entry name" value="METALLOENDOPEPTIDASE OMA1, MITOCHONDRIAL"/>
    <property type="match status" value="1"/>
</dbReference>
<name>A0AAV7T1Q2_PLEWA</name>
<reference evidence="13" key="1">
    <citation type="journal article" date="2022" name="bioRxiv">
        <title>Sequencing and chromosome-scale assembly of the giantPleurodeles waltlgenome.</title>
        <authorList>
            <person name="Brown T."/>
            <person name="Elewa A."/>
            <person name="Iarovenko S."/>
            <person name="Subramanian E."/>
            <person name="Araus A.J."/>
            <person name="Petzold A."/>
            <person name="Susuki M."/>
            <person name="Suzuki K.-i.T."/>
            <person name="Hayashi T."/>
            <person name="Toyoda A."/>
            <person name="Oliveira C."/>
            <person name="Osipova E."/>
            <person name="Leigh N.D."/>
            <person name="Simon A."/>
            <person name="Yun M.H."/>
        </authorList>
    </citation>
    <scope>NUCLEOTIDE SEQUENCE</scope>
    <source>
        <strain evidence="13">20211129_DDA</strain>
        <tissue evidence="13">Liver</tissue>
    </source>
</reference>
<gene>
    <name evidence="13" type="ORF">NDU88_002314</name>
</gene>
<keyword evidence="4" id="KW-0479">Metal-binding</keyword>
<dbReference type="GO" id="GO:0034982">
    <property type="term" value="P:mitochondrial protein processing"/>
    <property type="evidence" value="ECO:0007669"/>
    <property type="project" value="TreeGrafter"/>
</dbReference>
<evidence type="ECO:0000256" key="8">
    <source>
        <dbReference type="ARBA" id="ARBA00038233"/>
    </source>
</evidence>
<dbReference type="EMBL" id="JANPWB010000007">
    <property type="protein sequence ID" value="KAJ1170437.1"/>
    <property type="molecule type" value="Genomic_DNA"/>
</dbReference>
<evidence type="ECO:0000256" key="10">
    <source>
        <dbReference type="ARBA" id="ARBA00042978"/>
    </source>
</evidence>